<proteinExistence type="predicted"/>
<evidence type="ECO:0000313" key="1">
    <source>
        <dbReference type="EMBL" id="PRQ47358.1"/>
    </source>
</evidence>
<keyword evidence="2" id="KW-1185">Reference proteome</keyword>
<accession>A0A2P6RLP9</accession>
<reference evidence="1 2" key="1">
    <citation type="journal article" date="2018" name="Nat. Genet.">
        <title>The Rosa genome provides new insights in the design of modern roses.</title>
        <authorList>
            <person name="Bendahmane M."/>
        </authorList>
    </citation>
    <scope>NUCLEOTIDE SEQUENCE [LARGE SCALE GENOMIC DNA]</scope>
    <source>
        <strain evidence="2">cv. Old Blush</strain>
    </source>
</reference>
<gene>
    <name evidence="1" type="ORF">RchiOBHm_Chr2g0098821</name>
</gene>
<dbReference type="Gramene" id="PRQ47358">
    <property type="protein sequence ID" value="PRQ47358"/>
    <property type="gene ID" value="RchiOBHm_Chr2g0098821"/>
</dbReference>
<dbReference type="Proteomes" id="UP000238479">
    <property type="component" value="Chromosome 2"/>
</dbReference>
<evidence type="ECO:0000313" key="2">
    <source>
        <dbReference type="Proteomes" id="UP000238479"/>
    </source>
</evidence>
<sequence length="113" mass="12853">MLSIQNPELRFATHPRTTEANEREQHHNPHLHYPSSSVNVVTGKLYLAAVKRKGLDYGVQNARKLHFFCGSLKNLSLTINCIMSSIGFNECSSIGRREKIPYFIQLCKLPKIV</sequence>
<dbReference type="AlphaFoldDB" id="A0A2P6RLP9"/>
<organism evidence="1 2">
    <name type="scientific">Rosa chinensis</name>
    <name type="common">China rose</name>
    <dbReference type="NCBI Taxonomy" id="74649"/>
    <lineage>
        <taxon>Eukaryota</taxon>
        <taxon>Viridiplantae</taxon>
        <taxon>Streptophyta</taxon>
        <taxon>Embryophyta</taxon>
        <taxon>Tracheophyta</taxon>
        <taxon>Spermatophyta</taxon>
        <taxon>Magnoliopsida</taxon>
        <taxon>eudicotyledons</taxon>
        <taxon>Gunneridae</taxon>
        <taxon>Pentapetalae</taxon>
        <taxon>rosids</taxon>
        <taxon>fabids</taxon>
        <taxon>Rosales</taxon>
        <taxon>Rosaceae</taxon>
        <taxon>Rosoideae</taxon>
        <taxon>Rosoideae incertae sedis</taxon>
        <taxon>Rosa</taxon>
    </lineage>
</organism>
<dbReference type="EMBL" id="PDCK01000040">
    <property type="protein sequence ID" value="PRQ47358.1"/>
    <property type="molecule type" value="Genomic_DNA"/>
</dbReference>
<name>A0A2P6RLP9_ROSCH</name>
<comment type="caution">
    <text evidence="1">The sequence shown here is derived from an EMBL/GenBank/DDBJ whole genome shotgun (WGS) entry which is preliminary data.</text>
</comment>
<protein>
    <submittedName>
        <fullName evidence="1">Uncharacterized protein</fullName>
    </submittedName>
</protein>